<name>A0A660LB56_9ACTN</name>
<gene>
    <name evidence="3" type="ORF">C8N24_1650</name>
</gene>
<evidence type="ECO:0000259" key="2">
    <source>
        <dbReference type="Pfam" id="PF01425"/>
    </source>
</evidence>
<dbReference type="SUPFAM" id="SSF75304">
    <property type="entry name" value="Amidase signature (AS) enzymes"/>
    <property type="match status" value="1"/>
</dbReference>
<dbReference type="PROSITE" id="PS00571">
    <property type="entry name" value="AMIDASES"/>
    <property type="match status" value="1"/>
</dbReference>
<reference evidence="3 4" key="1">
    <citation type="submission" date="2018-10" db="EMBL/GenBank/DDBJ databases">
        <title>Genomic Encyclopedia of Archaeal and Bacterial Type Strains, Phase II (KMG-II): from individual species to whole genera.</title>
        <authorList>
            <person name="Goeker M."/>
        </authorList>
    </citation>
    <scope>NUCLEOTIDE SEQUENCE [LARGE SCALE GENOMIC DNA]</scope>
    <source>
        <strain evidence="3 4">DSM 14954</strain>
    </source>
</reference>
<dbReference type="AlphaFoldDB" id="A0A660LB56"/>
<dbReference type="RefSeq" id="WP_170178934.1">
    <property type="nucleotide sequence ID" value="NZ_RBIL01000001.1"/>
</dbReference>
<dbReference type="EMBL" id="RBIL01000001">
    <property type="protein sequence ID" value="RKQ91819.1"/>
    <property type="molecule type" value="Genomic_DNA"/>
</dbReference>
<dbReference type="InterPro" id="IPR023631">
    <property type="entry name" value="Amidase_dom"/>
</dbReference>
<evidence type="ECO:0000313" key="4">
    <source>
        <dbReference type="Proteomes" id="UP000278962"/>
    </source>
</evidence>
<evidence type="ECO:0000313" key="3">
    <source>
        <dbReference type="EMBL" id="RKQ91819.1"/>
    </source>
</evidence>
<keyword evidence="4" id="KW-1185">Reference proteome</keyword>
<proteinExistence type="inferred from homology"/>
<dbReference type="PANTHER" id="PTHR11895">
    <property type="entry name" value="TRANSAMIDASE"/>
    <property type="match status" value="1"/>
</dbReference>
<accession>A0A660LB56</accession>
<feature type="domain" description="Amidase" evidence="2">
    <location>
        <begin position="29"/>
        <end position="412"/>
    </location>
</feature>
<dbReference type="InterPro" id="IPR020556">
    <property type="entry name" value="Amidase_CS"/>
</dbReference>
<protein>
    <submittedName>
        <fullName evidence="3">Aspartyl/glutamyl-tRNA(Asn/Gln) amidotransferase subunit A</fullName>
    </submittedName>
</protein>
<dbReference type="InterPro" id="IPR000120">
    <property type="entry name" value="Amidase"/>
</dbReference>
<dbReference type="Gene3D" id="3.90.1300.10">
    <property type="entry name" value="Amidase signature (AS) domain"/>
    <property type="match status" value="1"/>
</dbReference>
<dbReference type="Proteomes" id="UP000278962">
    <property type="component" value="Unassembled WGS sequence"/>
</dbReference>
<organism evidence="3 4">
    <name type="scientific">Solirubrobacter pauli</name>
    <dbReference type="NCBI Taxonomy" id="166793"/>
    <lineage>
        <taxon>Bacteria</taxon>
        <taxon>Bacillati</taxon>
        <taxon>Actinomycetota</taxon>
        <taxon>Thermoleophilia</taxon>
        <taxon>Solirubrobacterales</taxon>
        <taxon>Solirubrobacteraceae</taxon>
        <taxon>Solirubrobacter</taxon>
    </lineage>
</organism>
<comment type="caution">
    <text evidence="3">The sequence shown here is derived from an EMBL/GenBank/DDBJ whole genome shotgun (WGS) entry which is preliminary data.</text>
</comment>
<dbReference type="Pfam" id="PF01425">
    <property type="entry name" value="Amidase"/>
    <property type="match status" value="1"/>
</dbReference>
<dbReference type="GO" id="GO:0016740">
    <property type="term" value="F:transferase activity"/>
    <property type="evidence" value="ECO:0007669"/>
    <property type="project" value="UniProtKB-KW"/>
</dbReference>
<comment type="similarity">
    <text evidence="1">Belongs to the amidase family.</text>
</comment>
<dbReference type="PANTHER" id="PTHR11895:SF7">
    <property type="entry name" value="GLUTAMYL-TRNA(GLN) AMIDOTRANSFERASE SUBUNIT A, MITOCHONDRIAL"/>
    <property type="match status" value="1"/>
</dbReference>
<dbReference type="InterPro" id="IPR036928">
    <property type="entry name" value="AS_sf"/>
</dbReference>
<sequence>MLNAVSLRAAFAARELSPVEVVDAFEELPEYGAFITLTLERAREEAKAAEAAYRDGTARPLEGLTLAVKDLFDTEGVRTTYGSSIFTGHVPNADAWAVRRAREAGAIVVGKTITHEFAWGITSINPHFPPCRNPHDPERVPGGSSGGSGVALGLGQAALALGTDTGGSIRIPASFCGVSGLKPTFGRISTGGVFPLARSLDHAGPMARTPGDVKLFYEALVGERGRTEPATRIAVCPDLHLRAPEPGIQRAFDTAVAALDAEVVEVRFDANPERLYPTYASIQNAEAALTHAPFFPAQRDAYGPDVAGRIEFAQRVTLAEYAEAIAERERIRSAFSHLFAIADLLITPISAVPPERIDAPTNQQFRDGVLPYTVPQDLAGLPACAVPVGFDDEGLPVGVQLTGAPWCEALVLATAEALFSATASARAESASAR</sequence>
<keyword evidence="3" id="KW-0808">Transferase</keyword>
<evidence type="ECO:0000256" key="1">
    <source>
        <dbReference type="ARBA" id="ARBA00009199"/>
    </source>
</evidence>